<dbReference type="InterPro" id="IPR036397">
    <property type="entry name" value="RNaseH_sf"/>
</dbReference>
<dbReference type="InterPro" id="IPR050863">
    <property type="entry name" value="CenT-Element_Derived"/>
</dbReference>
<evidence type="ECO:0000259" key="1">
    <source>
        <dbReference type="Pfam" id="PF03184"/>
    </source>
</evidence>
<reference evidence="2 3" key="1">
    <citation type="submission" date="2017-12" db="EMBL/GenBank/DDBJ databases">
        <title>Hemimetabolous genomes reveal molecular basis of termite eusociality.</title>
        <authorList>
            <person name="Harrison M.C."/>
            <person name="Jongepier E."/>
            <person name="Robertson H.M."/>
            <person name="Arning N."/>
            <person name="Bitard-Feildel T."/>
            <person name="Chao H."/>
            <person name="Childers C.P."/>
            <person name="Dinh H."/>
            <person name="Doddapaneni H."/>
            <person name="Dugan S."/>
            <person name="Gowin J."/>
            <person name="Greiner C."/>
            <person name="Han Y."/>
            <person name="Hu H."/>
            <person name="Hughes D.S.T."/>
            <person name="Huylmans A.-K."/>
            <person name="Kemena C."/>
            <person name="Kremer L.P.M."/>
            <person name="Lee S.L."/>
            <person name="Lopez-Ezquerra A."/>
            <person name="Mallet L."/>
            <person name="Monroy-Kuhn J.M."/>
            <person name="Moser A."/>
            <person name="Murali S.C."/>
            <person name="Muzny D.M."/>
            <person name="Otani S."/>
            <person name="Piulachs M.-D."/>
            <person name="Poelchau M."/>
            <person name="Qu J."/>
            <person name="Schaub F."/>
            <person name="Wada-Katsumata A."/>
            <person name="Worley K.C."/>
            <person name="Xie Q."/>
            <person name="Ylla G."/>
            <person name="Poulsen M."/>
            <person name="Gibbs R.A."/>
            <person name="Schal C."/>
            <person name="Richards S."/>
            <person name="Belles X."/>
            <person name="Korb J."/>
            <person name="Bornberg-Bauer E."/>
        </authorList>
    </citation>
    <scope>NUCLEOTIDE SEQUENCE [LARGE SCALE GENOMIC DNA]</scope>
    <source>
        <tissue evidence="2">Whole body</tissue>
    </source>
</reference>
<keyword evidence="3" id="KW-1185">Reference proteome</keyword>
<gene>
    <name evidence="2" type="ORF">B7P43_G02588</name>
</gene>
<dbReference type="InterPro" id="IPR004875">
    <property type="entry name" value="DDE_SF_endonuclease_dom"/>
</dbReference>
<proteinExistence type="predicted"/>
<evidence type="ECO:0000313" key="2">
    <source>
        <dbReference type="EMBL" id="PNF35334.1"/>
    </source>
</evidence>
<dbReference type="GO" id="GO:0005634">
    <property type="term" value="C:nucleus"/>
    <property type="evidence" value="ECO:0007669"/>
    <property type="project" value="TreeGrafter"/>
</dbReference>
<dbReference type="AlphaFoldDB" id="A0A2J7R3C5"/>
<organism evidence="2 3">
    <name type="scientific">Cryptotermes secundus</name>
    <dbReference type="NCBI Taxonomy" id="105785"/>
    <lineage>
        <taxon>Eukaryota</taxon>
        <taxon>Metazoa</taxon>
        <taxon>Ecdysozoa</taxon>
        <taxon>Arthropoda</taxon>
        <taxon>Hexapoda</taxon>
        <taxon>Insecta</taxon>
        <taxon>Pterygota</taxon>
        <taxon>Neoptera</taxon>
        <taxon>Polyneoptera</taxon>
        <taxon>Dictyoptera</taxon>
        <taxon>Blattodea</taxon>
        <taxon>Blattoidea</taxon>
        <taxon>Termitoidae</taxon>
        <taxon>Kalotermitidae</taxon>
        <taxon>Cryptotermitinae</taxon>
        <taxon>Cryptotermes</taxon>
    </lineage>
</organism>
<dbReference type="PANTHER" id="PTHR19303">
    <property type="entry name" value="TRANSPOSON"/>
    <property type="match status" value="1"/>
</dbReference>
<dbReference type="Gene3D" id="3.30.420.10">
    <property type="entry name" value="Ribonuclease H-like superfamily/Ribonuclease H"/>
    <property type="match status" value="1"/>
</dbReference>
<dbReference type="Proteomes" id="UP000235965">
    <property type="component" value="Unassembled WGS sequence"/>
</dbReference>
<dbReference type="STRING" id="105785.A0A2J7R3C5"/>
<dbReference type="PANTHER" id="PTHR19303:SF27">
    <property type="entry name" value="HTH CENPB-TYPE DOMAIN-CONTAINING PROTEIN"/>
    <property type="match status" value="1"/>
</dbReference>
<accession>A0A2J7R3C5</accession>
<comment type="caution">
    <text evidence="2">The sequence shown here is derived from an EMBL/GenBank/DDBJ whole genome shotgun (WGS) entry which is preliminary data.</text>
</comment>
<dbReference type="Pfam" id="PF03184">
    <property type="entry name" value="DDE_1"/>
    <property type="match status" value="1"/>
</dbReference>
<feature type="domain" description="DDE-1" evidence="1">
    <location>
        <begin position="37"/>
        <end position="222"/>
    </location>
</feature>
<sequence length="376" mass="43676">MFLIVTKRVSSGKRWMLVRTYIKAEDNALPSHKPMRDRLTLLFCANASGDLKIKPLLVYHSETPQAFKKCKVQKSRLNVMWRSNNKTWVTSNLFTDWINDVFGPVKKYFLEMNLPLHVLLVMDNAPAHPPDLQDDLEEFKFIKIQFLPPNTTPLLQPMDQQVISNFKKLYTKALFERCFEVTEGTSLTLRVFWKYHFHIVVCLKIIEKAWEGVTKRTLTSAWKKLWPESIVECDFEGFAVVPVEPVVNKIVSLAKIMGLEVDNNDIDDLLEEHSQELTTEELMELHCVSQQEVVEESFSEEEEEEVTAKQQSSGAIREMLKAWETVATYIEKHQPNNAVAMHATNFFDDNAVSHFHQILNRRQKQMSLDSFLVKKN</sequence>
<dbReference type="GO" id="GO:0003677">
    <property type="term" value="F:DNA binding"/>
    <property type="evidence" value="ECO:0007669"/>
    <property type="project" value="TreeGrafter"/>
</dbReference>
<dbReference type="EMBL" id="NEVH01007821">
    <property type="protein sequence ID" value="PNF35334.1"/>
    <property type="molecule type" value="Genomic_DNA"/>
</dbReference>
<dbReference type="OrthoDB" id="7995304at2759"/>
<name>A0A2J7R3C5_9NEOP</name>
<evidence type="ECO:0000313" key="3">
    <source>
        <dbReference type="Proteomes" id="UP000235965"/>
    </source>
</evidence>
<protein>
    <recommendedName>
        <fullName evidence="1">DDE-1 domain-containing protein</fullName>
    </recommendedName>
</protein>
<dbReference type="InParanoid" id="A0A2J7R3C5"/>